<dbReference type="Pfam" id="PF08279">
    <property type="entry name" value="HTH_11"/>
    <property type="match status" value="1"/>
</dbReference>
<keyword evidence="5" id="KW-1185">Reference proteome</keyword>
<dbReference type="STRING" id="402600.SAMN05216188_12074"/>
<evidence type="ECO:0000256" key="1">
    <source>
        <dbReference type="ARBA" id="ARBA00023015"/>
    </source>
</evidence>
<dbReference type="PANTHER" id="PTHR34580:SF3">
    <property type="entry name" value="PROTEIN PAFB"/>
    <property type="match status" value="1"/>
</dbReference>
<dbReference type="InterPro" id="IPR036388">
    <property type="entry name" value="WH-like_DNA-bd_sf"/>
</dbReference>
<name>A0A1H9U4X2_9PSEU</name>
<protein>
    <submittedName>
        <fullName evidence="4">Predicted DNA-binding transcriptional regulator YafY, contains an HTH and WYL domains</fullName>
    </submittedName>
</protein>
<accession>A0A1H9U4X2</accession>
<dbReference type="SUPFAM" id="SSF46785">
    <property type="entry name" value="Winged helix' DNA-binding domain"/>
    <property type="match status" value="1"/>
</dbReference>
<dbReference type="InterPro" id="IPR026881">
    <property type="entry name" value="WYL_dom"/>
</dbReference>
<dbReference type="PROSITE" id="PS52050">
    <property type="entry name" value="WYL"/>
    <property type="match status" value="1"/>
</dbReference>
<sequence>MESRIRHMLETSARLLKLLSLLQVRRDWTGPALAGRLGVDVRTIRRDVDKLRSLGYPVTSLPGAAGGYRLGAGAELPPLLLDDDEAVAVAVGLRTAANGTVAGIEETSVRALTKLEQVLPARLRRRVQALQAHTTALSAAGPTVDAETLTTIAAACRDHRQLRFTYAPTHGEPTRRLVEPQGLVHTGRRWYLVAWDVSKEDWRTFRVDRITTEPTPAARCPPREPPAESLGEFVSRQVASNVYTYQAVLTIHAPLRAVAERTTPISAVLEPIDESSCLMRTGADSLDRIVFHLMFLGHDFTVHEPEELTDHVRTLIGRLQNAIGARG</sequence>
<gene>
    <name evidence="4" type="ORF">SAMN05216188_12074</name>
</gene>
<dbReference type="Pfam" id="PF13280">
    <property type="entry name" value="WYL"/>
    <property type="match status" value="1"/>
</dbReference>
<dbReference type="AlphaFoldDB" id="A0A1H9U4X2"/>
<dbReference type="Gene3D" id="1.10.10.10">
    <property type="entry name" value="Winged helix-like DNA-binding domain superfamily/Winged helix DNA-binding domain"/>
    <property type="match status" value="1"/>
</dbReference>
<evidence type="ECO:0000259" key="3">
    <source>
        <dbReference type="PROSITE" id="PS51000"/>
    </source>
</evidence>
<organism evidence="4 5">
    <name type="scientific">Lentzea xinjiangensis</name>
    <dbReference type="NCBI Taxonomy" id="402600"/>
    <lineage>
        <taxon>Bacteria</taxon>
        <taxon>Bacillati</taxon>
        <taxon>Actinomycetota</taxon>
        <taxon>Actinomycetes</taxon>
        <taxon>Pseudonocardiales</taxon>
        <taxon>Pseudonocardiaceae</taxon>
        <taxon>Lentzea</taxon>
    </lineage>
</organism>
<dbReference type="GO" id="GO:0003677">
    <property type="term" value="F:DNA binding"/>
    <property type="evidence" value="ECO:0007669"/>
    <property type="project" value="UniProtKB-KW"/>
</dbReference>
<dbReference type="InterPro" id="IPR036390">
    <property type="entry name" value="WH_DNA-bd_sf"/>
</dbReference>
<proteinExistence type="predicted"/>
<dbReference type="GO" id="GO:0003700">
    <property type="term" value="F:DNA-binding transcription factor activity"/>
    <property type="evidence" value="ECO:0007669"/>
    <property type="project" value="InterPro"/>
</dbReference>
<keyword evidence="4" id="KW-0238">DNA-binding</keyword>
<dbReference type="PANTHER" id="PTHR34580">
    <property type="match status" value="1"/>
</dbReference>
<keyword evidence="2" id="KW-0804">Transcription</keyword>
<dbReference type="Pfam" id="PF25583">
    <property type="entry name" value="WCX"/>
    <property type="match status" value="1"/>
</dbReference>
<keyword evidence="1" id="KW-0805">Transcription regulation</keyword>
<reference evidence="5" key="1">
    <citation type="submission" date="2016-10" db="EMBL/GenBank/DDBJ databases">
        <authorList>
            <person name="Varghese N."/>
            <person name="Submissions S."/>
        </authorList>
    </citation>
    <scope>NUCLEOTIDE SEQUENCE [LARGE SCALE GENOMIC DNA]</scope>
    <source>
        <strain evidence="5">CGMCC 4.3525</strain>
    </source>
</reference>
<dbReference type="Proteomes" id="UP000199352">
    <property type="component" value="Unassembled WGS sequence"/>
</dbReference>
<dbReference type="PIRSF" id="PIRSF016838">
    <property type="entry name" value="PafC"/>
    <property type="match status" value="1"/>
</dbReference>
<evidence type="ECO:0000313" key="4">
    <source>
        <dbReference type="EMBL" id="SES04372.1"/>
    </source>
</evidence>
<dbReference type="InterPro" id="IPR028349">
    <property type="entry name" value="PafC-like"/>
</dbReference>
<dbReference type="EMBL" id="FOFR01000020">
    <property type="protein sequence ID" value="SES04372.1"/>
    <property type="molecule type" value="Genomic_DNA"/>
</dbReference>
<dbReference type="InterPro" id="IPR001034">
    <property type="entry name" value="DeoR_HTH"/>
</dbReference>
<dbReference type="PROSITE" id="PS51000">
    <property type="entry name" value="HTH_DEOR_2"/>
    <property type="match status" value="1"/>
</dbReference>
<dbReference type="InterPro" id="IPR013196">
    <property type="entry name" value="HTH_11"/>
</dbReference>
<feature type="domain" description="HTH deoR-type" evidence="3">
    <location>
        <begin position="11"/>
        <end position="66"/>
    </location>
</feature>
<evidence type="ECO:0000313" key="5">
    <source>
        <dbReference type="Proteomes" id="UP000199352"/>
    </source>
</evidence>
<dbReference type="InterPro" id="IPR051534">
    <property type="entry name" value="CBASS_pafABC_assoc_protein"/>
</dbReference>
<evidence type="ECO:0000256" key="2">
    <source>
        <dbReference type="ARBA" id="ARBA00023163"/>
    </source>
</evidence>
<dbReference type="InterPro" id="IPR057727">
    <property type="entry name" value="WCX_dom"/>
</dbReference>